<evidence type="ECO:0000313" key="4">
    <source>
        <dbReference type="Proteomes" id="UP000244022"/>
    </source>
</evidence>
<organism evidence="1 3">
    <name type="scientific">Enterococcus mundtii</name>
    <dbReference type="NCBI Taxonomy" id="53346"/>
    <lineage>
        <taxon>Bacteria</taxon>
        <taxon>Bacillati</taxon>
        <taxon>Bacillota</taxon>
        <taxon>Bacilli</taxon>
        <taxon>Lactobacillales</taxon>
        <taxon>Enterococcaceae</taxon>
        <taxon>Enterococcus</taxon>
    </lineage>
</organism>
<evidence type="ECO:0000313" key="2">
    <source>
        <dbReference type="EMBL" id="PTO34752.1"/>
    </source>
</evidence>
<comment type="caution">
    <text evidence="1">The sequence shown here is derived from an EMBL/GenBank/DDBJ whole genome shotgun (WGS) entry which is preliminary data.</text>
</comment>
<dbReference type="EMBL" id="PYGR01000047">
    <property type="protein sequence ID" value="PTO34752.1"/>
    <property type="molecule type" value="Genomic_DNA"/>
</dbReference>
<dbReference type="RefSeq" id="WP_077152099.1">
    <property type="nucleotide sequence ID" value="NZ_CABMMO010000021.1"/>
</dbReference>
<reference evidence="2 4" key="2">
    <citation type="submission" date="2018-03" db="EMBL/GenBank/DDBJ databases">
        <title>Draft genome sequences of four Enterococcus mundtii strains isolated from beef slaughterhouses in Kenya.</title>
        <authorList>
            <person name="Wambui J."/>
            <person name="Stevens M."/>
            <person name="Njage P."/>
            <person name="Stephan R."/>
            <person name="Tasara T."/>
        </authorList>
    </citation>
    <scope>NUCLEOTIDE SEQUENCE [LARGE SCALE GENOMIC DNA]</scope>
    <source>
        <strain evidence="2 4">H18-EM</strain>
    </source>
</reference>
<dbReference type="Proteomes" id="UP000189299">
    <property type="component" value="Unassembled WGS sequence"/>
</dbReference>
<evidence type="ECO:0000313" key="3">
    <source>
        <dbReference type="Proteomes" id="UP000189299"/>
    </source>
</evidence>
<reference evidence="1 3" key="1">
    <citation type="submission" date="2016-12" db="EMBL/GenBank/DDBJ databases">
        <authorList>
            <person name="Song W.-J."/>
            <person name="Kurnit D.M."/>
        </authorList>
    </citation>
    <scope>NUCLEOTIDE SEQUENCE [LARGE SCALE GENOMIC DNA]</scope>
    <source>
        <strain evidence="1 3">CGB1038-1_S1</strain>
    </source>
</reference>
<protein>
    <submittedName>
        <fullName evidence="1">Uncharacterized protein</fullName>
    </submittedName>
</protein>
<name>A0A1V2UB20_ENTMU</name>
<gene>
    <name evidence="1" type="ORF">BTN92_15110</name>
    <name evidence="2" type="ORF">C6N14_10715</name>
</gene>
<sequence>MKHSFSPPLNTILKNKYGFCAFVSSPTSKDREDYLKVCEWTNRNDLPFTPRVPVLYERKLSKTTSLMIEGTVMYSETGLSLGYRYDFYKVRYFGKSEPNEIKIYCQNVSRKELLQRLTKFSFLEKEKEHVSF</sequence>
<accession>A0A1V2UB20</accession>
<proteinExistence type="predicted"/>
<dbReference type="Proteomes" id="UP000244022">
    <property type="component" value="Unassembled WGS sequence"/>
</dbReference>
<evidence type="ECO:0000313" key="1">
    <source>
        <dbReference type="EMBL" id="ONN40454.1"/>
    </source>
</evidence>
<dbReference type="AlphaFoldDB" id="A0A1V2UB20"/>
<dbReference type="OrthoDB" id="2184525at2"/>
<dbReference type="EMBL" id="MSTR01000021">
    <property type="protein sequence ID" value="ONN40454.1"/>
    <property type="molecule type" value="Genomic_DNA"/>
</dbReference>